<dbReference type="PANTHER" id="PTHR34472:SF1">
    <property type="entry name" value="SULFUR CARRIER PROTEIN THIS"/>
    <property type="match status" value="1"/>
</dbReference>
<dbReference type="Pfam" id="PF02597">
    <property type="entry name" value="ThiS"/>
    <property type="match status" value="1"/>
</dbReference>
<comment type="caution">
    <text evidence="1">The sequence shown here is derived from an EMBL/GenBank/DDBJ whole genome shotgun (WGS) entry which is preliminary data.</text>
</comment>
<dbReference type="GeneID" id="57365963"/>
<dbReference type="EMBL" id="JAWJAV010000001">
    <property type="protein sequence ID" value="MDV2620467.1"/>
    <property type="molecule type" value="Genomic_DNA"/>
</dbReference>
<dbReference type="CDD" id="cd00565">
    <property type="entry name" value="Ubl_ThiS"/>
    <property type="match status" value="1"/>
</dbReference>
<dbReference type="KEGG" id="paci:A4V11_02035"/>
<dbReference type="Gene3D" id="3.10.20.30">
    <property type="match status" value="1"/>
</dbReference>
<name>A0AAN5Y9N0_PEDAC</name>
<sequence>MAIVNGEENQAADAQNLLAFLKTKYTKIDNLAVELNGEIITSQQMNTTIIQPADHLEIIAFVGGG</sequence>
<dbReference type="InterPro" id="IPR010035">
    <property type="entry name" value="Thi_S"/>
</dbReference>
<dbReference type="InterPro" id="IPR016155">
    <property type="entry name" value="Mopterin_synth/thiamin_S_b"/>
</dbReference>
<evidence type="ECO:0000313" key="2">
    <source>
        <dbReference type="Proteomes" id="UP001280897"/>
    </source>
</evidence>
<accession>A0AAN5Y9N0</accession>
<reference evidence="1" key="2">
    <citation type="submission" date="2023-10" db="EMBL/GenBank/DDBJ databases">
        <authorList>
            <person name="Khurajog B."/>
        </authorList>
    </citation>
    <scope>NUCLEOTIDE SEQUENCE</scope>
    <source>
        <strain evidence="1">BF9</strain>
    </source>
</reference>
<gene>
    <name evidence="1" type="primary">thiS</name>
    <name evidence="1" type="ORF">R0G89_01790</name>
</gene>
<dbReference type="PANTHER" id="PTHR34472">
    <property type="entry name" value="SULFUR CARRIER PROTEIN THIS"/>
    <property type="match status" value="1"/>
</dbReference>
<dbReference type="Proteomes" id="UP001280897">
    <property type="component" value="Unassembled WGS sequence"/>
</dbReference>
<dbReference type="AlphaFoldDB" id="A0AAN5Y9N0"/>
<dbReference type="NCBIfam" id="TIGR01683">
    <property type="entry name" value="thiS"/>
    <property type="match status" value="1"/>
</dbReference>
<protein>
    <submittedName>
        <fullName evidence="1">Sulfur carrier protein ThiS</fullName>
    </submittedName>
</protein>
<dbReference type="SUPFAM" id="SSF54285">
    <property type="entry name" value="MoaD/ThiS"/>
    <property type="match status" value="1"/>
</dbReference>
<organism evidence="1 2">
    <name type="scientific">Pediococcus acidilactici</name>
    <dbReference type="NCBI Taxonomy" id="1254"/>
    <lineage>
        <taxon>Bacteria</taxon>
        <taxon>Bacillati</taxon>
        <taxon>Bacillota</taxon>
        <taxon>Bacilli</taxon>
        <taxon>Lactobacillales</taxon>
        <taxon>Lactobacillaceae</taxon>
        <taxon>Pediococcus</taxon>
        <taxon>Pediococcus acidilactici group</taxon>
    </lineage>
</organism>
<evidence type="ECO:0000313" key="1">
    <source>
        <dbReference type="EMBL" id="MDV2620467.1"/>
    </source>
</evidence>
<proteinExistence type="predicted"/>
<dbReference type="RefSeq" id="WP_008841021.1">
    <property type="nucleotide sequence ID" value="NZ_CAKMBA010000001.1"/>
</dbReference>
<reference evidence="1" key="1">
    <citation type="journal article" date="2023" name="PeerJ">
        <title>Selection and evaluation of lactic acid bacteria from chicken feces in Thailand as potential probiotics.</title>
        <authorList>
            <person name="Khurajog B."/>
            <person name="Disastra Y."/>
            <person name="Lawwyne L.D."/>
            <person name="Sirichokchatchawan W."/>
            <person name="Niyomtham W."/>
            <person name="Yindee J."/>
            <person name="Hampson D.J."/>
            <person name="Prapasarakul N."/>
        </authorList>
    </citation>
    <scope>NUCLEOTIDE SEQUENCE</scope>
    <source>
        <strain evidence="1">BF9</strain>
    </source>
</reference>
<dbReference type="InterPro" id="IPR012675">
    <property type="entry name" value="Beta-grasp_dom_sf"/>
</dbReference>
<dbReference type="InterPro" id="IPR003749">
    <property type="entry name" value="ThiS/MoaD-like"/>
</dbReference>